<dbReference type="AlphaFoldDB" id="A0A1Y1WM16"/>
<feature type="compositionally biased region" description="Basic residues" evidence="2">
    <location>
        <begin position="179"/>
        <end position="192"/>
    </location>
</feature>
<sequence>MTTNGTEALLDDELSGLLSSSGAHELGTQDLHNDLEGLSEVGRAISPREARMAFPTNISMTPAGVARRRARPASAEPASTGTRRGHPSDGSLTHMSDSVWQLQGHRLSVPEGSGRQEMLTMDFSSHSTTQRPAIPSAAQAESQGWAQNEAATESGERLPTFSSPHGEQPSTLHYEQGGQRKKKKKKVRRERNHRTILDRIENGFTEQELQEASQDTSTDSEERFNMHGIMTAFTSARLSDASLSPLTEDQSIVEQRRNELQQRIESLDNDIDNDIDNDDWQRQQQHQQVSYSQLRQRFLNGPQSSSVQSPVVAQDIPTGSPYPMYAGLEIEYPARRLGKRYFSTQTYDHPNIESPYSSSAESSMGPADRAIEEYWQAQQAAEMQDKLSHHNPGH</sequence>
<feature type="compositionally biased region" description="Polar residues" evidence="2">
    <location>
        <begin position="139"/>
        <end position="151"/>
    </location>
</feature>
<dbReference type="EMBL" id="MCFD01000001">
    <property type="protein sequence ID" value="ORX74328.1"/>
    <property type="molecule type" value="Genomic_DNA"/>
</dbReference>
<feature type="region of interest" description="Disordered" evidence="2">
    <location>
        <begin position="64"/>
        <end position="94"/>
    </location>
</feature>
<comment type="caution">
    <text evidence="3">The sequence shown here is derived from an EMBL/GenBank/DDBJ whole genome shotgun (WGS) entry which is preliminary data.</text>
</comment>
<dbReference type="Proteomes" id="UP000193922">
    <property type="component" value="Unassembled WGS sequence"/>
</dbReference>
<evidence type="ECO:0000313" key="4">
    <source>
        <dbReference type="Proteomes" id="UP000193922"/>
    </source>
</evidence>
<feature type="compositionally biased region" description="Low complexity" evidence="2">
    <location>
        <begin position="354"/>
        <end position="363"/>
    </location>
</feature>
<feature type="region of interest" description="Disordered" evidence="2">
    <location>
        <begin position="123"/>
        <end position="220"/>
    </location>
</feature>
<organism evidence="3 4">
    <name type="scientific">Linderina pennispora</name>
    <dbReference type="NCBI Taxonomy" id="61395"/>
    <lineage>
        <taxon>Eukaryota</taxon>
        <taxon>Fungi</taxon>
        <taxon>Fungi incertae sedis</taxon>
        <taxon>Zoopagomycota</taxon>
        <taxon>Kickxellomycotina</taxon>
        <taxon>Kickxellomycetes</taxon>
        <taxon>Kickxellales</taxon>
        <taxon>Kickxellaceae</taxon>
        <taxon>Linderina</taxon>
    </lineage>
</organism>
<dbReference type="GeneID" id="63800079"/>
<feature type="compositionally biased region" description="Polar residues" evidence="2">
    <location>
        <begin position="204"/>
        <end position="217"/>
    </location>
</feature>
<protein>
    <submittedName>
        <fullName evidence="3">Uncharacterized protein</fullName>
    </submittedName>
</protein>
<reference evidence="3 4" key="1">
    <citation type="submission" date="2016-07" db="EMBL/GenBank/DDBJ databases">
        <title>Pervasive Adenine N6-methylation of Active Genes in Fungi.</title>
        <authorList>
            <consortium name="DOE Joint Genome Institute"/>
            <person name="Mondo S.J."/>
            <person name="Dannebaum R.O."/>
            <person name="Kuo R.C."/>
            <person name="Labutti K."/>
            <person name="Haridas S."/>
            <person name="Kuo A."/>
            <person name="Salamov A."/>
            <person name="Ahrendt S.R."/>
            <person name="Lipzen A."/>
            <person name="Sullivan W."/>
            <person name="Andreopoulos W.B."/>
            <person name="Clum A."/>
            <person name="Lindquist E."/>
            <person name="Daum C."/>
            <person name="Ramamoorthy G.K."/>
            <person name="Gryganskyi A."/>
            <person name="Culley D."/>
            <person name="Magnuson J.K."/>
            <person name="James T.Y."/>
            <person name="O'Malley M.A."/>
            <person name="Stajich J.E."/>
            <person name="Spatafora J.W."/>
            <person name="Visel A."/>
            <person name="Grigoriev I.V."/>
        </authorList>
    </citation>
    <scope>NUCLEOTIDE SEQUENCE [LARGE SCALE GENOMIC DNA]</scope>
    <source>
        <strain evidence="3 4">ATCC 12442</strain>
    </source>
</reference>
<accession>A0A1Y1WM16</accession>
<evidence type="ECO:0000256" key="1">
    <source>
        <dbReference type="SAM" id="Coils"/>
    </source>
</evidence>
<keyword evidence="4" id="KW-1185">Reference proteome</keyword>
<keyword evidence="1" id="KW-0175">Coiled coil</keyword>
<dbReference type="RefSeq" id="XP_040747539.1">
    <property type="nucleotide sequence ID" value="XM_040883431.1"/>
</dbReference>
<feature type="compositionally biased region" description="Polar residues" evidence="2">
    <location>
        <begin position="160"/>
        <end position="173"/>
    </location>
</feature>
<proteinExistence type="predicted"/>
<feature type="region of interest" description="Disordered" evidence="2">
    <location>
        <begin position="346"/>
        <end position="394"/>
    </location>
</feature>
<name>A0A1Y1WM16_9FUNG</name>
<gene>
    <name evidence="3" type="ORF">DL89DRAFT_14047</name>
</gene>
<evidence type="ECO:0000256" key="2">
    <source>
        <dbReference type="SAM" id="MobiDB-lite"/>
    </source>
</evidence>
<evidence type="ECO:0000313" key="3">
    <source>
        <dbReference type="EMBL" id="ORX74328.1"/>
    </source>
</evidence>
<feature type="coiled-coil region" evidence="1">
    <location>
        <begin position="250"/>
        <end position="277"/>
    </location>
</feature>